<feature type="region of interest" description="Disordered" evidence="17">
    <location>
        <begin position="1035"/>
        <end position="1119"/>
    </location>
</feature>
<feature type="compositionally biased region" description="Basic and acidic residues" evidence="17">
    <location>
        <begin position="782"/>
        <end position="801"/>
    </location>
</feature>
<feature type="compositionally biased region" description="Basic and acidic residues" evidence="17">
    <location>
        <begin position="745"/>
        <end position="767"/>
    </location>
</feature>
<proteinExistence type="predicted"/>
<evidence type="ECO:0000256" key="8">
    <source>
        <dbReference type="ARBA" id="ARBA00022833"/>
    </source>
</evidence>
<keyword evidence="10" id="KW-0508">mRNA splicing</keyword>
<evidence type="ECO:0000259" key="19">
    <source>
        <dbReference type="PROSITE" id="PS50171"/>
    </source>
</evidence>
<evidence type="ECO:0000256" key="14">
    <source>
        <dbReference type="ARBA" id="ARBA00067883"/>
    </source>
</evidence>
<evidence type="ECO:0000256" key="9">
    <source>
        <dbReference type="ARBA" id="ARBA00022884"/>
    </source>
</evidence>
<keyword evidence="6" id="KW-0479">Metal-binding</keyword>
<feature type="compositionally biased region" description="Basic and acidic residues" evidence="17">
    <location>
        <begin position="813"/>
        <end position="836"/>
    </location>
</feature>
<keyword evidence="8" id="KW-0862">Zinc</keyword>
<gene>
    <name evidence="20" type="primary">RBM20</name>
</gene>
<feature type="compositionally biased region" description="Polar residues" evidence="17">
    <location>
        <begin position="342"/>
        <end position="360"/>
    </location>
</feature>
<dbReference type="CDD" id="cd12685">
    <property type="entry name" value="RRM_RBM20"/>
    <property type="match status" value="1"/>
</dbReference>
<evidence type="ECO:0000256" key="1">
    <source>
        <dbReference type="ARBA" id="ARBA00004123"/>
    </source>
</evidence>
<dbReference type="SMART" id="SM00360">
    <property type="entry name" value="RRM"/>
    <property type="match status" value="1"/>
</dbReference>
<dbReference type="GO" id="GO:1990935">
    <property type="term" value="F:splicing factor binding"/>
    <property type="evidence" value="ECO:0007669"/>
    <property type="project" value="Ensembl"/>
</dbReference>
<dbReference type="PANTHER" id="PTHR15592">
    <property type="entry name" value="MATRIN 3/NUCLEAR PROTEIN 220-RELATED"/>
    <property type="match status" value="1"/>
</dbReference>
<evidence type="ECO:0000313" key="21">
    <source>
        <dbReference type="Proteomes" id="UP000233100"/>
    </source>
</evidence>
<dbReference type="InterPro" id="IPR003604">
    <property type="entry name" value="Matrin/U1-like-C_Znf_C2H2"/>
</dbReference>
<evidence type="ECO:0000256" key="2">
    <source>
        <dbReference type="ARBA" id="ARBA00004331"/>
    </source>
</evidence>
<evidence type="ECO:0000259" key="18">
    <source>
        <dbReference type="PROSITE" id="PS50102"/>
    </source>
</evidence>
<dbReference type="InterPro" id="IPR012677">
    <property type="entry name" value="Nucleotide-bd_a/b_plait_sf"/>
</dbReference>
<feature type="compositionally biased region" description="Basic and acidic residues" evidence="17">
    <location>
        <begin position="651"/>
        <end position="663"/>
    </location>
</feature>
<evidence type="ECO:0000313" key="20">
    <source>
        <dbReference type="Ensembl" id="ENSMFAP00000057206.1"/>
    </source>
</evidence>
<keyword evidence="7" id="KW-0863">Zinc-finger</keyword>
<reference evidence="20 21" key="1">
    <citation type="submission" date="2013-03" db="EMBL/GenBank/DDBJ databases">
        <authorList>
            <person name="Warren W."/>
            <person name="Wilson R.K."/>
        </authorList>
    </citation>
    <scope>NUCLEOTIDE SEQUENCE</scope>
</reference>
<dbReference type="InterPro" id="IPR000690">
    <property type="entry name" value="Matrin/U1-C_Znf_C2H2"/>
</dbReference>
<protein>
    <recommendedName>
        <fullName evidence="14">RNA-binding protein 20</fullName>
    </recommendedName>
    <alternativeName>
        <fullName evidence="15">RNA-binding motif protein 20</fullName>
    </alternativeName>
</protein>
<evidence type="ECO:0000256" key="6">
    <source>
        <dbReference type="ARBA" id="ARBA00022723"/>
    </source>
</evidence>
<keyword evidence="11" id="KW-0539">Nucleus</keyword>
<dbReference type="GO" id="GO:0033120">
    <property type="term" value="P:positive regulation of RNA splicing"/>
    <property type="evidence" value="ECO:0007669"/>
    <property type="project" value="Ensembl"/>
</dbReference>
<evidence type="ECO:0000256" key="7">
    <source>
        <dbReference type="ARBA" id="ARBA00022771"/>
    </source>
</evidence>
<evidence type="ECO:0000256" key="16">
    <source>
        <dbReference type="PROSITE-ProRule" id="PRU00176"/>
    </source>
</evidence>
<evidence type="ECO:0000256" key="10">
    <source>
        <dbReference type="ARBA" id="ARBA00023187"/>
    </source>
</evidence>
<feature type="compositionally biased region" description="Basic and acidic residues" evidence="17">
    <location>
        <begin position="703"/>
        <end position="738"/>
    </location>
</feature>
<feature type="compositionally biased region" description="Basic and acidic residues" evidence="17">
    <location>
        <begin position="1053"/>
        <end position="1065"/>
    </location>
</feature>
<dbReference type="PROSITE" id="PS50171">
    <property type="entry name" value="ZF_MATRIN"/>
    <property type="match status" value="1"/>
</dbReference>
<dbReference type="GO" id="GO:0005634">
    <property type="term" value="C:nucleus"/>
    <property type="evidence" value="ECO:0007669"/>
    <property type="project" value="UniProtKB-SubCell"/>
</dbReference>
<dbReference type="Proteomes" id="UP000233100">
    <property type="component" value="Chromosome 9"/>
</dbReference>
<comment type="subunit">
    <text evidence="13">Associates with components of the U1 and U2 U1 small nuclear ribonucleoprotein complexes.</text>
</comment>
<dbReference type="GO" id="GO:0097157">
    <property type="term" value="F:pre-mRNA intronic binding"/>
    <property type="evidence" value="ECO:0007669"/>
    <property type="project" value="Ensembl"/>
</dbReference>
<dbReference type="InterPro" id="IPR000504">
    <property type="entry name" value="RRM_dom"/>
</dbReference>
<feature type="compositionally biased region" description="Basic and acidic residues" evidence="17">
    <location>
        <begin position="897"/>
        <end position="917"/>
    </location>
</feature>
<comment type="subcellular location">
    <subcellularLocation>
        <location evidence="2">Cytoplasm</location>
        <location evidence="2">Cytoplasmic ribonucleoprotein granule</location>
    </subcellularLocation>
    <subcellularLocation>
        <location evidence="1">Nucleus</location>
    </subcellularLocation>
</comment>
<dbReference type="FunFam" id="3.30.70.330:FF:000270">
    <property type="entry name" value="RNA binding motif protein 20"/>
    <property type="match status" value="1"/>
</dbReference>
<evidence type="ECO:0000256" key="13">
    <source>
        <dbReference type="ARBA" id="ARBA00065821"/>
    </source>
</evidence>
<reference evidence="20" key="3">
    <citation type="submission" date="2025-09" db="UniProtKB">
        <authorList>
            <consortium name="Ensembl"/>
        </authorList>
    </citation>
    <scope>IDENTIFICATION</scope>
</reference>
<keyword evidence="5" id="KW-0507">mRNA processing</keyword>
<organism evidence="20 21">
    <name type="scientific">Macaca fascicularis</name>
    <name type="common">Crab-eating macaque</name>
    <name type="synonym">Cynomolgus monkey</name>
    <dbReference type="NCBI Taxonomy" id="9541"/>
    <lineage>
        <taxon>Eukaryota</taxon>
        <taxon>Metazoa</taxon>
        <taxon>Chordata</taxon>
        <taxon>Craniata</taxon>
        <taxon>Vertebrata</taxon>
        <taxon>Euteleostomi</taxon>
        <taxon>Mammalia</taxon>
        <taxon>Eutheria</taxon>
        <taxon>Euarchontoglires</taxon>
        <taxon>Primates</taxon>
        <taxon>Haplorrhini</taxon>
        <taxon>Catarrhini</taxon>
        <taxon>Cercopithecidae</taxon>
        <taxon>Cercopithecinae</taxon>
        <taxon>Macaca</taxon>
    </lineage>
</organism>
<sequence length="1290" mass="141140">MGHAGLWFPRHPRHDFLYFPGVLASGLRTPVCRPAGEVYGAAAFSGLCSAPQTFLRQVPSIFAPTCQDIKLHLAEWLSALKGLRMSASTAVNRAAKLLDKNPFSVSNPNPLLPSPASLQLAQLQAQLTLHRLKLAQTAVTNNTAAATVLNQVLSKVAMSQPLFNQLRHPSVINAPHGHAGVPQHAATIPSTRFPSNAIAFSPPSQTRGPGPSMNLPNQPPNAMVMHPFTGVMPQTPGQPAVILGIGKTGPAPATTGFYEYGKASSGQTYGPETDGQPGFLAASASTSGSMTYEGHYSHTGQDGQAAFSKDFYGPNSQGSHVAGGFPAEQAGGLKSEVGPLLQGTNSQWESPHGFSGQSKPDLTAGPMWPPPPNQPYELYDPEEPTSDRTPPSFGGRLNNSKQGFIGAGRRAKEEQALLSVRPLQAHELNDFHGVAPLHLPHICSICDKKVFDLKDWELHVKGKLHAQKCLVFSENAGIRCILGSAEGTLCASPNSTAVYSPAGNEDYASNLGTSYVPIPARSFAQSSPTFPLASAGTTFAQRKGAGRVVHICNLPEGSCTENDVINLGLPFGKVTNYILMKSTNQAFLEMAYTEAAQAMVQYYQEKSAVINGEKLLIRMSKRYKELQLKKPGKAVAAIIQDIHSQRERDLFREADRYGPERPRSRSPVSRSLSPRSHTPSFTSCSSSHSPPGPSRADWGNSRDSWEHSPYARREEERDPAPWRENGDDKRDRMDPWAHDRKHHPRQLDKAELDERPEGGRSHREKYLRSGSPNPPHSVSSYKSREDGYYRKEPKVKLDKYLKQQQDGPGRSRRKDEARLRESRHPHPDDSGKEDGLGPKVTRAPEGAKSKQNEKNKTKRPDRDQEGADDRKENTVAENEAGKEEQEGMEESPQSVGRQEKEAEFSDPEDTRTKKEQDWESGSEAEGESWYPTNMEELVTVDEVGEEEDFIMEPDIPELEEIVPIDQKDKICPETCSCVTTTLDLDLAQDFPKEGVKAVGNGAAEISLKSPRELPCASTSCPSDMDVEMPGLNLDAERKPAESETGLSLEDSDCYEKEVKGVESSDVHPAPTVQQMSSPKPAEERARQPSPFVDDCKTRGTPEDGACEGSPLEEKTSPPIETDLQSQACQGVLTPENSRYVEMKSLEVRSPEYAEVELKQPLSLPSWEPEDVFSELSIPLGVEFVVPRTGFYCKLCGLFYTSEETAKMSHCRSAVHYRNLQVTIHPPCPAGQGLPSLHNRARCLGSSALLAPESSSHLQGLLQATGYLPFPKHTKLFPASVSVSFHYSENS</sequence>
<keyword evidence="9 16" id="KW-0694">RNA-binding</keyword>
<feature type="compositionally biased region" description="Basic and acidic residues" evidence="17">
    <location>
        <begin position="845"/>
        <end position="885"/>
    </location>
</feature>
<dbReference type="Ensembl" id="ENSMFAT00000098360.1">
    <property type="protein sequence ID" value="ENSMFAP00000057206.1"/>
    <property type="gene ID" value="ENSMFAG00000036795.2"/>
</dbReference>
<evidence type="ECO:0000256" key="5">
    <source>
        <dbReference type="ARBA" id="ARBA00022664"/>
    </source>
</evidence>
<dbReference type="GO" id="GO:0008270">
    <property type="term" value="F:zinc ion binding"/>
    <property type="evidence" value="ECO:0007669"/>
    <property type="project" value="UniProtKB-KW"/>
</dbReference>
<feature type="region of interest" description="Disordered" evidence="17">
    <location>
        <begin position="651"/>
        <end position="935"/>
    </location>
</feature>
<feature type="compositionally biased region" description="Low complexity" evidence="17">
    <location>
        <begin position="665"/>
        <end position="689"/>
    </location>
</feature>
<feature type="domain" description="RRM" evidence="18">
    <location>
        <begin position="547"/>
        <end position="622"/>
    </location>
</feature>
<name>A0A7N9CUU6_MACFA</name>
<evidence type="ECO:0000256" key="3">
    <source>
        <dbReference type="ARBA" id="ARBA00022490"/>
    </source>
</evidence>
<reference evidence="20" key="2">
    <citation type="submission" date="2025-08" db="UniProtKB">
        <authorList>
            <consortium name="Ensembl"/>
        </authorList>
    </citation>
    <scope>IDENTIFICATION</scope>
</reference>
<dbReference type="SUPFAM" id="SSF54928">
    <property type="entry name" value="RNA-binding domain, RBD"/>
    <property type="match status" value="1"/>
</dbReference>
<keyword evidence="3" id="KW-0963">Cytoplasm</keyword>
<keyword evidence="4" id="KW-0597">Phosphoprotein</keyword>
<dbReference type="InterPro" id="IPR034790">
    <property type="entry name" value="RBM20_RRM"/>
</dbReference>
<evidence type="ECO:0000256" key="15">
    <source>
        <dbReference type="ARBA" id="ARBA00075699"/>
    </source>
</evidence>
<dbReference type="PROSITE" id="PS50102">
    <property type="entry name" value="RRM"/>
    <property type="match status" value="1"/>
</dbReference>
<evidence type="ECO:0000256" key="17">
    <source>
        <dbReference type="SAM" id="MobiDB-lite"/>
    </source>
</evidence>
<keyword evidence="21" id="KW-1185">Reference proteome</keyword>
<feature type="domain" description="Matrin-type" evidence="19">
    <location>
        <begin position="1190"/>
        <end position="1221"/>
    </location>
</feature>
<evidence type="ECO:0000256" key="4">
    <source>
        <dbReference type="ARBA" id="ARBA00022553"/>
    </source>
</evidence>
<dbReference type="GeneTree" id="ENSGT01030000234642"/>
<dbReference type="GO" id="GO:0048025">
    <property type="term" value="P:negative regulation of mRNA splicing, via spliceosome"/>
    <property type="evidence" value="ECO:0007669"/>
    <property type="project" value="Ensembl"/>
</dbReference>
<dbReference type="Gene3D" id="3.30.70.330">
    <property type="match status" value="1"/>
</dbReference>
<evidence type="ECO:0000256" key="12">
    <source>
        <dbReference type="ARBA" id="ARBA00057712"/>
    </source>
</evidence>
<dbReference type="GO" id="GO:0060914">
    <property type="term" value="P:heart formation"/>
    <property type="evidence" value="ECO:0007669"/>
    <property type="project" value="Ensembl"/>
</dbReference>
<evidence type="ECO:0000256" key="11">
    <source>
        <dbReference type="ARBA" id="ARBA00023242"/>
    </source>
</evidence>
<comment type="function">
    <text evidence="12">RNA-binding protein that acts as a regulator of mRNA splicing of a subset of genes encoding key structural proteins involved in cardiac development, such as TTN (Titin), CACNA1C, CAMK2D or PDLIM5/ENH. Acts as a repressor of mRNA splicing: specifically binds the 5'UCUU-3' motif that is predominantly found within intronic sequences of pre-mRNAs, leading to the exclusion of specific exons in target transcripts. RBM20-mediated exon skipping is hormone-dependent and is essential for TTN isoform transition in both cardiac and skeletal muscles. RBM20-mediated exon skipping of TTN provides substrates for the formation of circular RNA (circRNAs) from the TTN transcripts. Together with RBM24, promotes the expression of short isoforms of PDLIM5/ENH in cardiomyocytes.</text>
</comment>
<dbReference type="Bgee" id="ENSMFAG00000036795">
    <property type="expression patterns" value="Expressed in heart and 3 other cell types or tissues"/>
</dbReference>
<feature type="region of interest" description="Disordered" evidence="17">
    <location>
        <begin position="317"/>
        <end position="403"/>
    </location>
</feature>
<dbReference type="SMART" id="SM00451">
    <property type="entry name" value="ZnF_U1"/>
    <property type="match status" value="2"/>
</dbReference>
<accession>A0A7N9CUU6</accession>
<dbReference type="InterPro" id="IPR035979">
    <property type="entry name" value="RBD_domain_sf"/>
</dbReference>
<dbReference type="GO" id="GO:0036464">
    <property type="term" value="C:cytoplasmic ribonucleoprotein granule"/>
    <property type="evidence" value="ECO:0007669"/>
    <property type="project" value="UniProtKB-SubCell"/>
</dbReference>
<dbReference type="GO" id="GO:0160091">
    <property type="term" value="P:spliceosome-depend formation of circular RNA"/>
    <property type="evidence" value="ECO:0007669"/>
    <property type="project" value="Ensembl"/>
</dbReference>